<protein>
    <submittedName>
        <fullName evidence="4">Alpha-amylase family protein</fullName>
    </submittedName>
</protein>
<dbReference type="RefSeq" id="WP_345577254.1">
    <property type="nucleotide sequence ID" value="NZ_BAABLV010000001.1"/>
</dbReference>
<keyword evidence="5" id="KW-1185">Reference proteome</keyword>
<dbReference type="SMART" id="SM00642">
    <property type="entry name" value="Aamy"/>
    <property type="match status" value="1"/>
</dbReference>
<organism evidence="4 5">
    <name type="scientific">Tessaracoccus lubricantis</name>
    <dbReference type="NCBI Taxonomy" id="545543"/>
    <lineage>
        <taxon>Bacteria</taxon>
        <taxon>Bacillati</taxon>
        <taxon>Actinomycetota</taxon>
        <taxon>Actinomycetes</taxon>
        <taxon>Propionibacteriales</taxon>
        <taxon>Propionibacteriaceae</taxon>
        <taxon>Tessaracoccus</taxon>
    </lineage>
</organism>
<dbReference type="EMBL" id="BAABLV010000001">
    <property type="protein sequence ID" value="GAA4888220.1"/>
    <property type="molecule type" value="Genomic_DNA"/>
</dbReference>
<proteinExistence type="predicted"/>
<name>A0ABP9EVB8_9ACTN</name>
<comment type="caution">
    <text evidence="4">The sequence shown here is derived from an EMBL/GenBank/DDBJ whole genome shotgun (WGS) entry which is preliminary data.</text>
</comment>
<dbReference type="PANTHER" id="PTHR10357">
    <property type="entry name" value="ALPHA-AMYLASE FAMILY MEMBER"/>
    <property type="match status" value="1"/>
</dbReference>
<dbReference type="InterPro" id="IPR017853">
    <property type="entry name" value="GH"/>
</dbReference>
<evidence type="ECO:0000259" key="3">
    <source>
        <dbReference type="SMART" id="SM00642"/>
    </source>
</evidence>
<reference evidence="5" key="1">
    <citation type="journal article" date="2019" name="Int. J. Syst. Evol. Microbiol.">
        <title>The Global Catalogue of Microorganisms (GCM) 10K type strain sequencing project: providing services to taxonomists for standard genome sequencing and annotation.</title>
        <authorList>
            <consortium name="The Broad Institute Genomics Platform"/>
            <consortium name="The Broad Institute Genome Sequencing Center for Infectious Disease"/>
            <person name="Wu L."/>
            <person name="Ma J."/>
        </authorList>
    </citation>
    <scope>NUCLEOTIDE SEQUENCE [LARGE SCALE GENOMIC DNA]</scope>
    <source>
        <strain evidence="5">JCM 19125</strain>
    </source>
</reference>
<feature type="domain" description="Glycosyl hydrolase family 13 catalytic" evidence="3">
    <location>
        <begin position="9"/>
        <end position="336"/>
    </location>
</feature>
<dbReference type="Proteomes" id="UP001501521">
    <property type="component" value="Unassembled WGS sequence"/>
</dbReference>
<keyword evidence="1" id="KW-0378">Hydrolase</keyword>
<dbReference type="Pfam" id="PF00128">
    <property type="entry name" value="Alpha-amylase"/>
    <property type="match status" value="2"/>
</dbReference>
<dbReference type="Gene3D" id="3.20.20.80">
    <property type="entry name" value="Glycosidases"/>
    <property type="match status" value="1"/>
</dbReference>
<evidence type="ECO:0000313" key="5">
    <source>
        <dbReference type="Proteomes" id="UP001501521"/>
    </source>
</evidence>
<sequence>MLEHAIWWHIYPLGATGAPIRTEHGAPESRLRKLDAWLDYAVELGCNGLLLGPVFASASHGYDTLDHYRIDSRLGTDSDFDHLVAQAGARGLHVVLDGVFNHVARGHHLVTERPELVKWDGDRPRGWEGHDALVELDHANPDVLDLVVDVMRHWLRRGIAGWRLDVAYAVPTSFWREAADRVRAEFPEALFLGEVIHGDYLGFVTDSTLTTVTQYELWKAIWSSLTDVNGWELAHAIERHTVFAERFIPNTFLGNHDVTRIATRVPKATTVVPYLLMTLPGAPSIYYGDEQGFTGTKTETWHGDDEVRPPLPATPSDLSPLGAHVLHHYRSAVALRRRHPWLATATAEVLHKSNEHLTFRVHDGGRALTVDLDLATPGVRITGEGEHLHIVAHA</sequence>
<keyword evidence="2" id="KW-0326">Glycosidase</keyword>
<evidence type="ECO:0000256" key="2">
    <source>
        <dbReference type="ARBA" id="ARBA00023295"/>
    </source>
</evidence>
<evidence type="ECO:0000313" key="4">
    <source>
        <dbReference type="EMBL" id="GAA4888220.1"/>
    </source>
</evidence>
<dbReference type="InterPro" id="IPR006047">
    <property type="entry name" value="GH13_cat_dom"/>
</dbReference>
<evidence type="ECO:0000256" key="1">
    <source>
        <dbReference type="ARBA" id="ARBA00022801"/>
    </source>
</evidence>
<accession>A0ABP9EVB8</accession>
<dbReference type="PANTHER" id="PTHR10357:SF210">
    <property type="entry name" value="MALTODEXTRIN GLUCOSIDASE"/>
    <property type="match status" value="1"/>
</dbReference>
<gene>
    <name evidence="4" type="ORF">GCM10025789_00570</name>
</gene>
<dbReference type="SUPFAM" id="SSF51445">
    <property type="entry name" value="(Trans)glycosidases"/>
    <property type="match status" value="1"/>
</dbReference>